<reference evidence="1 2" key="1">
    <citation type="submission" date="2017-04" db="EMBL/GenBank/DDBJ databases">
        <title>Comparative genome analysis of Subtercola boreus.</title>
        <authorList>
            <person name="Cho Y.-J."/>
            <person name="Cho A."/>
            <person name="Kim O.-S."/>
            <person name="Lee J.-I."/>
        </authorList>
    </citation>
    <scope>NUCLEOTIDE SEQUENCE [LARGE SCALE GENOMIC DNA]</scope>
    <source>
        <strain evidence="1 2">K300</strain>
    </source>
</reference>
<gene>
    <name evidence="1" type="ORF">B7R54_15145</name>
</gene>
<dbReference type="AlphaFoldDB" id="A0A3E0VKA0"/>
<dbReference type="Proteomes" id="UP000256486">
    <property type="component" value="Unassembled WGS sequence"/>
</dbReference>
<evidence type="ECO:0000313" key="2">
    <source>
        <dbReference type="Proteomes" id="UP000256486"/>
    </source>
</evidence>
<dbReference type="EMBL" id="NBWZ01000001">
    <property type="protein sequence ID" value="RFA10392.1"/>
    <property type="molecule type" value="Genomic_DNA"/>
</dbReference>
<accession>A0A3E0VKA0</accession>
<comment type="caution">
    <text evidence="1">The sequence shown here is derived from an EMBL/GenBank/DDBJ whole genome shotgun (WGS) entry which is preliminary data.</text>
</comment>
<name>A0A3E0VKA0_9MICO</name>
<keyword evidence="2" id="KW-1185">Reference proteome</keyword>
<protein>
    <submittedName>
        <fullName evidence="1">Uncharacterized protein</fullName>
    </submittedName>
</protein>
<evidence type="ECO:0000313" key="1">
    <source>
        <dbReference type="EMBL" id="RFA10392.1"/>
    </source>
</evidence>
<sequence length="62" mass="6913">MLISETLLTLPIVLLRLLHLRRGRLTEVTGPSKKDIAVHGRLPKTSLFDLFAGVGLRPVRVQ</sequence>
<organism evidence="1 2">
    <name type="scientific">Subtercola boreus</name>
    <dbReference type="NCBI Taxonomy" id="120213"/>
    <lineage>
        <taxon>Bacteria</taxon>
        <taxon>Bacillati</taxon>
        <taxon>Actinomycetota</taxon>
        <taxon>Actinomycetes</taxon>
        <taxon>Micrococcales</taxon>
        <taxon>Microbacteriaceae</taxon>
        <taxon>Subtercola</taxon>
    </lineage>
</organism>
<proteinExistence type="predicted"/>